<dbReference type="Pfam" id="PF22124">
    <property type="entry name" value="Glyco_hydro_95_cat"/>
    <property type="match status" value="2"/>
</dbReference>
<organism evidence="3 4">
    <name type="scientific">Neohortaea acidophila</name>
    <dbReference type="NCBI Taxonomy" id="245834"/>
    <lineage>
        <taxon>Eukaryota</taxon>
        <taxon>Fungi</taxon>
        <taxon>Dikarya</taxon>
        <taxon>Ascomycota</taxon>
        <taxon>Pezizomycotina</taxon>
        <taxon>Dothideomycetes</taxon>
        <taxon>Dothideomycetidae</taxon>
        <taxon>Mycosphaerellales</taxon>
        <taxon>Teratosphaeriaceae</taxon>
        <taxon>Neohortaea</taxon>
    </lineage>
</organism>
<evidence type="ECO:0000259" key="1">
    <source>
        <dbReference type="Pfam" id="PF21307"/>
    </source>
</evidence>
<feature type="domain" description="Glycosyl hydrolase family 95 catalytic" evidence="2">
    <location>
        <begin position="60"/>
        <end position="287"/>
    </location>
</feature>
<reference evidence="3" key="1">
    <citation type="journal article" date="2020" name="Stud. Mycol.">
        <title>101 Dothideomycetes genomes: a test case for predicting lifestyles and emergence of pathogens.</title>
        <authorList>
            <person name="Haridas S."/>
            <person name="Albert R."/>
            <person name="Binder M."/>
            <person name="Bloem J."/>
            <person name="Labutti K."/>
            <person name="Salamov A."/>
            <person name="Andreopoulos B."/>
            <person name="Baker S."/>
            <person name="Barry K."/>
            <person name="Bills G."/>
            <person name="Bluhm B."/>
            <person name="Cannon C."/>
            <person name="Castanera R."/>
            <person name="Culley D."/>
            <person name="Daum C."/>
            <person name="Ezra D."/>
            <person name="Gonzalez J."/>
            <person name="Henrissat B."/>
            <person name="Kuo A."/>
            <person name="Liang C."/>
            <person name="Lipzen A."/>
            <person name="Lutzoni F."/>
            <person name="Magnuson J."/>
            <person name="Mondo S."/>
            <person name="Nolan M."/>
            <person name="Ohm R."/>
            <person name="Pangilinan J."/>
            <person name="Park H.-J."/>
            <person name="Ramirez L."/>
            <person name="Alfaro M."/>
            <person name="Sun H."/>
            <person name="Tritt A."/>
            <person name="Yoshinaga Y."/>
            <person name="Zwiers L.-H."/>
            <person name="Turgeon B."/>
            <person name="Goodwin S."/>
            <person name="Spatafora J."/>
            <person name="Crous P."/>
            <person name="Grigoriev I."/>
        </authorList>
    </citation>
    <scope>NUCLEOTIDE SEQUENCE</scope>
    <source>
        <strain evidence="3">CBS 113389</strain>
    </source>
</reference>
<dbReference type="InterPro" id="IPR049053">
    <property type="entry name" value="AFCA-like_C"/>
</dbReference>
<dbReference type="SUPFAM" id="SSF48208">
    <property type="entry name" value="Six-hairpin glycosidases"/>
    <property type="match status" value="1"/>
</dbReference>
<gene>
    <name evidence="3" type="ORF">BDY17DRAFT_309194</name>
</gene>
<feature type="domain" description="Alpha fucosidase A-like C-terminal" evidence="1">
    <location>
        <begin position="299"/>
        <end position="353"/>
    </location>
</feature>
<sequence length="388" mass="43778">MNHWLTEMTGLSEMSLQLFEFTKNRVMPNGESTAEILYNCSGWVSHHNNDLWGDTAPHDEFTGNTSFLHTTAIPILTGLVEFYNDFHIERDGYLVTAPSASTENTYITSDGVYNAIVIGPTSDQYYLREILTNFLNVSSMTDSKHIVPQATKMLSKIRTPFLPNEYGGIQKWWDDWQEDYNSQPMMDPILGLYPFAAISTWQPNGNVTQMAETSLNDYLQETQGNSWSIVWPIAYFARLWQAENAHVYIQKTLQTLVSYSGNPWTMNVGYYQIDGNLGYVAGTTEMLLQSQGPAEEWPIMLLPALPSEWSTGWVQGLVARGGFEVNIEWANGSFQQANVYSRLGRDMNITVFNLPTGKNTFTIKELGLTSHNGYIATTSTQGKARTTR</sequence>
<evidence type="ECO:0000259" key="2">
    <source>
        <dbReference type="Pfam" id="PF22124"/>
    </source>
</evidence>
<feature type="domain" description="Glycosyl hydrolase family 95 catalytic" evidence="2">
    <location>
        <begin position="1"/>
        <end position="59"/>
    </location>
</feature>
<name>A0A6A6PWF0_9PEZI</name>
<dbReference type="InterPro" id="IPR012341">
    <property type="entry name" value="6hp_glycosidase-like_sf"/>
</dbReference>
<dbReference type="PANTHER" id="PTHR31084">
    <property type="entry name" value="ALPHA-L-FUCOSIDASE 2"/>
    <property type="match status" value="1"/>
</dbReference>
<keyword evidence="4" id="KW-1185">Reference proteome</keyword>
<dbReference type="InterPro" id="IPR008928">
    <property type="entry name" value="6-hairpin_glycosidase_sf"/>
</dbReference>
<dbReference type="GeneID" id="54476304"/>
<dbReference type="OrthoDB" id="2848340at2759"/>
<dbReference type="GO" id="GO:0005975">
    <property type="term" value="P:carbohydrate metabolic process"/>
    <property type="evidence" value="ECO:0007669"/>
    <property type="project" value="InterPro"/>
</dbReference>
<evidence type="ECO:0000313" key="3">
    <source>
        <dbReference type="EMBL" id="KAF2483813.1"/>
    </source>
</evidence>
<dbReference type="Proteomes" id="UP000799767">
    <property type="component" value="Unassembled WGS sequence"/>
</dbReference>
<proteinExistence type="predicted"/>
<dbReference type="AlphaFoldDB" id="A0A6A6PWF0"/>
<evidence type="ECO:0000313" key="4">
    <source>
        <dbReference type="Proteomes" id="UP000799767"/>
    </source>
</evidence>
<dbReference type="RefSeq" id="XP_033590383.1">
    <property type="nucleotide sequence ID" value="XM_033735302.1"/>
</dbReference>
<accession>A0A6A6PWF0</accession>
<dbReference type="EMBL" id="MU001634">
    <property type="protein sequence ID" value="KAF2483813.1"/>
    <property type="molecule type" value="Genomic_DNA"/>
</dbReference>
<keyword evidence="3" id="KW-0326">Glycosidase</keyword>
<protein>
    <submittedName>
        <fullName evidence="3">Six-hairpin glycosidase-like protein</fullName>
    </submittedName>
</protein>
<keyword evidence="3" id="KW-0378">Hydrolase</keyword>
<dbReference type="PANTHER" id="PTHR31084:SF0">
    <property type="entry name" value="ALPHA-L-FUCOSIDASE 2"/>
    <property type="match status" value="1"/>
</dbReference>
<dbReference type="Gene3D" id="1.50.10.10">
    <property type="match status" value="1"/>
</dbReference>
<dbReference type="GO" id="GO:0004560">
    <property type="term" value="F:alpha-L-fucosidase activity"/>
    <property type="evidence" value="ECO:0007669"/>
    <property type="project" value="TreeGrafter"/>
</dbReference>
<dbReference type="InterPro" id="IPR054363">
    <property type="entry name" value="GH95_cat"/>
</dbReference>
<dbReference type="Pfam" id="PF21307">
    <property type="entry name" value="Glyco_hydro_95_C"/>
    <property type="match status" value="1"/>
</dbReference>